<proteinExistence type="predicted"/>
<protein>
    <submittedName>
        <fullName evidence="2">Pcp</fullName>
    </submittedName>
</protein>
<keyword evidence="3" id="KW-1185">Reference proteome</keyword>
<dbReference type="Proteomes" id="UP001431209">
    <property type="component" value="Unassembled WGS sequence"/>
</dbReference>
<evidence type="ECO:0000256" key="1">
    <source>
        <dbReference type="SAM" id="SignalP"/>
    </source>
</evidence>
<feature type="signal peptide" evidence="1">
    <location>
        <begin position="1"/>
        <end position="19"/>
    </location>
</feature>
<dbReference type="AlphaFoldDB" id="A0AAW2Z6H3"/>
<evidence type="ECO:0000313" key="2">
    <source>
        <dbReference type="EMBL" id="KAL0485019.1"/>
    </source>
</evidence>
<name>A0AAW2Z6H3_9EUKA</name>
<accession>A0AAW2Z6H3</accession>
<feature type="chain" id="PRO_5043957653" evidence="1">
    <location>
        <begin position="20"/>
        <end position="172"/>
    </location>
</feature>
<gene>
    <name evidence="2" type="ORF">AKO1_003818</name>
</gene>
<keyword evidence="1" id="KW-0732">Signal</keyword>
<organism evidence="2 3">
    <name type="scientific">Acrasis kona</name>
    <dbReference type="NCBI Taxonomy" id="1008807"/>
    <lineage>
        <taxon>Eukaryota</taxon>
        <taxon>Discoba</taxon>
        <taxon>Heterolobosea</taxon>
        <taxon>Tetramitia</taxon>
        <taxon>Eutetramitia</taxon>
        <taxon>Acrasidae</taxon>
        <taxon>Acrasis</taxon>
    </lineage>
</organism>
<comment type="caution">
    <text evidence="2">The sequence shown here is derived from an EMBL/GenBank/DDBJ whole genome shotgun (WGS) entry which is preliminary data.</text>
</comment>
<sequence>MRTTLVLAMICLIVQLCLSQDALKVVSEEGIPADISASANIATADEVFKNCEYLSDKKVSCVVRLNKEILGQKLNLNARYESTVNFHKKTIHNVVQLEKRYSPLHDKTVSFSELNEPQCFSVGQVEACLFFTDVVSQMNCLRCGISFGLRAYGKDMMLMNPEQVKFGDCTNQ</sequence>
<evidence type="ECO:0000313" key="3">
    <source>
        <dbReference type="Proteomes" id="UP001431209"/>
    </source>
</evidence>
<dbReference type="EMBL" id="JAOPGA020001097">
    <property type="protein sequence ID" value="KAL0485019.1"/>
    <property type="molecule type" value="Genomic_DNA"/>
</dbReference>
<reference evidence="2 3" key="1">
    <citation type="submission" date="2024-03" db="EMBL/GenBank/DDBJ databases">
        <title>The Acrasis kona genome and developmental transcriptomes reveal deep origins of eukaryotic multicellular pathways.</title>
        <authorList>
            <person name="Sheikh S."/>
            <person name="Fu C.-J."/>
            <person name="Brown M.W."/>
            <person name="Baldauf S.L."/>
        </authorList>
    </citation>
    <scope>NUCLEOTIDE SEQUENCE [LARGE SCALE GENOMIC DNA]</scope>
    <source>
        <strain evidence="2 3">ATCC MYA-3509</strain>
    </source>
</reference>